<dbReference type="InterPro" id="IPR051283">
    <property type="entry name" value="Sec_Metabolite_Acyltrans"/>
</dbReference>
<gene>
    <name evidence="2" type="ORF">BU26DRAFT_565060</name>
</gene>
<organism evidence="2 3">
    <name type="scientific">Trematosphaeria pertusa</name>
    <dbReference type="NCBI Taxonomy" id="390896"/>
    <lineage>
        <taxon>Eukaryota</taxon>
        <taxon>Fungi</taxon>
        <taxon>Dikarya</taxon>
        <taxon>Ascomycota</taxon>
        <taxon>Pezizomycotina</taxon>
        <taxon>Dothideomycetes</taxon>
        <taxon>Pleosporomycetidae</taxon>
        <taxon>Pleosporales</taxon>
        <taxon>Massarineae</taxon>
        <taxon>Trematosphaeriaceae</taxon>
        <taxon>Trematosphaeria</taxon>
    </lineage>
</organism>
<protein>
    <recommendedName>
        <fullName evidence="4">Trichothecene 3-O-acetyltransferas-like protein</fullName>
    </recommendedName>
</protein>
<accession>A0A6A6IH88</accession>
<evidence type="ECO:0008006" key="4">
    <source>
        <dbReference type="Google" id="ProtNLM"/>
    </source>
</evidence>
<sequence length="522" mass="57661">MADNISSRPLGALDDIMPDIDLPFILTFPCRSPSKTTELLSSSFGTLLSTNSWLCGTIRNNIATSENRAGTRFLSSPLTANGNNLRGDNVTAAPDSTHPHLSIQDLSQHALYADKDYEALVSEHMPSRYLNAKLLVPSRETGVAGMSSVLRARVSFIRHGAFLCLCTSHAVMDATGLGKIAEAWAMLARGDIVENLHHWPISEQELGLNVGGKGTKADVYGKLKGRKKLWHMLGLDYRQKELTSAMLARDIPRRETATRIFGLSAEQLLLLKESCGVDPANSNLGEEQYREFGEEAVERDVNSSSKESMRSGGSWVSTNDALSALLWRCVVRARLRTASDLAKSSTMMYAMNIRGLLPYDLSESDAKMRRERIANVVVYSINETPAKHLVTIQSLGDTAKDIRAAVSSHKQPDTLRDVLRLAASIPDVSHLGLVYPTWLAEDVVISSLFGLQLYRTHWGRAFGGSRTAPDYVRFPEGVFEGITFIMPQRENGDVEVVVTMIKEDMEVLLQDVEWGEHMKVLP</sequence>
<evidence type="ECO:0000313" key="2">
    <source>
        <dbReference type="EMBL" id="KAF2249408.1"/>
    </source>
</evidence>
<dbReference type="OrthoDB" id="1862401at2759"/>
<dbReference type="PANTHER" id="PTHR31896:SF64">
    <property type="entry name" value="TRICHOTHECENE 3-O-ACETYLTRANSFERASE"/>
    <property type="match status" value="1"/>
</dbReference>
<keyword evidence="3" id="KW-1185">Reference proteome</keyword>
<reference evidence="2" key="1">
    <citation type="journal article" date="2020" name="Stud. Mycol.">
        <title>101 Dothideomycetes genomes: a test case for predicting lifestyles and emergence of pathogens.</title>
        <authorList>
            <person name="Haridas S."/>
            <person name="Albert R."/>
            <person name="Binder M."/>
            <person name="Bloem J."/>
            <person name="Labutti K."/>
            <person name="Salamov A."/>
            <person name="Andreopoulos B."/>
            <person name="Baker S."/>
            <person name="Barry K."/>
            <person name="Bills G."/>
            <person name="Bluhm B."/>
            <person name="Cannon C."/>
            <person name="Castanera R."/>
            <person name="Culley D."/>
            <person name="Daum C."/>
            <person name="Ezra D."/>
            <person name="Gonzalez J."/>
            <person name="Henrissat B."/>
            <person name="Kuo A."/>
            <person name="Liang C."/>
            <person name="Lipzen A."/>
            <person name="Lutzoni F."/>
            <person name="Magnuson J."/>
            <person name="Mondo S."/>
            <person name="Nolan M."/>
            <person name="Ohm R."/>
            <person name="Pangilinan J."/>
            <person name="Park H.-J."/>
            <person name="Ramirez L."/>
            <person name="Alfaro M."/>
            <person name="Sun H."/>
            <person name="Tritt A."/>
            <person name="Yoshinaga Y."/>
            <person name="Zwiers L.-H."/>
            <person name="Turgeon B."/>
            <person name="Goodwin S."/>
            <person name="Spatafora J."/>
            <person name="Crous P."/>
            <person name="Grigoriev I."/>
        </authorList>
    </citation>
    <scope>NUCLEOTIDE SEQUENCE</scope>
    <source>
        <strain evidence="2">CBS 122368</strain>
    </source>
</reference>
<dbReference type="Gene3D" id="3.30.559.10">
    <property type="entry name" value="Chloramphenicol acetyltransferase-like domain"/>
    <property type="match status" value="2"/>
</dbReference>
<keyword evidence="1" id="KW-0808">Transferase</keyword>
<evidence type="ECO:0000313" key="3">
    <source>
        <dbReference type="Proteomes" id="UP000800094"/>
    </source>
</evidence>
<proteinExistence type="predicted"/>
<dbReference type="EMBL" id="ML987195">
    <property type="protein sequence ID" value="KAF2249408.1"/>
    <property type="molecule type" value="Genomic_DNA"/>
</dbReference>
<dbReference type="Proteomes" id="UP000800094">
    <property type="component" value="Unassembled WGS sequence"/>
</dbReference>
<dbReference type="PANTHER" id="PTHR31896">
    <property type="entry name" value="FAMILY REGULATORY PROTEIN, PUTATIVE (AFU_ORTHOLOGUE AFUA_3G14730)-RELATED"/>
    <property type="match status" value="1"/>
</dbReference>
<dbReference type="GO" id="GO:0016740">
    <property type="term" value="F:transferase activity"/>
    <property type="evidence" value="ECO:0007669"/>
    <property type="project" value="UniProtKB-KW"/>
</dbReference>
<dbReference type="InterPro" id="IPR023213">
    <property type="entry name" value="CAT-like_dom_sf"/>
</dbReference>
<dbReference type="AlphaFoldDB" id="A0A6A6IH88"/>
<evidence type="ECO:0000256" key="1">
    <source>
        <dbReference type="ARBA" id="ARBA00022679"/>
    </source>
</evidence>
<dbReference type="Pfam" id="PF02458">
    <property type="entry name" value="Transferase"/>
    <property type="match status" value="1"/>
</dbReference>
<dbReference type="RefSeq" id="XP_033684412.1">
    <property type="nucleotide sequence ID" value="XM_033833347.1"/>
</dbReference>
<dbReference type="GeneID" id="54586677"/>
<name>A0A6A6IH88_9PLEO</name>